<evidence type="ECO:0008006" key="3">
    <source>
        <dbReference type="Google" id="ProtNLM"/>
    </source>
</evidence>
<protein>
    <recommendedName>
        <fullName evidence="3">Leucine-rich repeat domain-containing protein</fullName>
    </recommendedName>
</protein>
<comment type="caution">
    <text evidence="1">The sequence shown here is derived from an EMBL/GenBank/DDBJ whole genome shotgun (WGS) entry which is preliminary data.</text>
</comment>
<dbReference type="SUPFAM" id="SSF52058">
    <property type="entry name" value="L domain-like"/>
    <property type="match status" value="1"/>
</dbReference>
<evidence type="ECO:0000313" key="2">
    <source>
        <dbReference type="Proteomes" id="UP000241986"/>
    </source>
</evidence>
<reference evidence="1 2" key="1">
    <citation type="submission" date="2018-03" db="EMBL/GenBank/DDBJ databases">
        <title>Aeromonas veronii whole genome sequencing and analysis.</title>
        <authorList>
            <person name="Xie H."/>
            <person name="Liu T."/>
            <person name="Wang K."/>
        </authorList>
    </citation>
    <scope>NUCLEOTIDE SEQUENCE [LARGE SCALE GENOMIC DNA]</scope>
    <source>
        <strain evidence="1 2">XH.VA.1</strain>
    </source>
</reference>
<sequence>MSNIDGIKDLEFVDILSLYNNNIKNLNSLQNLKFARSIELSGNPQLNDITGLRNLYIQKNSDYPPHPTAIIIFDTENLRHKNKPSAGSDFCKSVESGGIEIQLSGGKLGKAKDVCNSDSEWIDFVHSHSYSWQNYISVSTITSIKSYASSVDLRNKGLRNQDLPSSQYPIIETTVLDLSDNRLDNVGFLGGVKSALAINLKGNPLLDDISGLSGFERGEVYFDKSIFAKVPTPESPFCLGMKNDSVRVFVNNVGLRPESNDICK</sequence>
<dbReference type="Gene3D" id="3.80.10.10">
    <property type="entry name" value="Ribonuclease Inhibitor"/>
    <property type="match status" value="1"/>
</dbReference>
<name>A0A2T4MWU5_AERVE</name>
<proteinExistence type="predicted"/>
<dbReference type="AlphaFoldDB" id="A0A2T4MWU5"/>
<dbReference type="InterPro" id="IPR032675">
    <property type="entry name" value="LRR_dom_sf"/>
</dbReference>
<accession>A0A2T4MWU5</accession>
<dbReference type="PROSITE" id="PS51450">
    <property type="entry name" value="LRR"/>
    <property type="match status" value="1"/>
</dbReference>
<gene>
    <name evidence="1" type="ORF">DAA48_21760</name>
</gene>
<dbReference type="InterPro" id="IPR001611">
    <property type="entry name" value="Leu-rich_rpt"/>
</dbReference>
<evidence type="ECO:0000313" key="1">
    <source>
        <dbReference type="EMBL" id="PTH79067.1"/>
    </source>
</evidence>
<dbReference type="Proteomes" id="UP000241986">
    <property type="component" value="Unassembled WGS sequence"/>
</dbReference>
<organism evidence="1 2">
    <name type="scientific">Aeromonas veronii</name>
    <dbReference type="NCBI Taxonomy" id="654"/>
    <lineage>
        <taxon>Bacteria</taxon>
        <taxon>Pseudomonadati</taxon>
        <taxon>Pseudomonadota</taxon>
        <taxon>Gammaproteobacteria</taxon>
        <taxon>Aeromonadales</taxon>
        <taxon>Aeromonadaceae</taxon>
        <taxon>Aeromonas</taxon>
    </lineage>
</organism>
<dbReference type="EMBL" id="PZKL01000045">
    <property type="protein sequence ID" value="PTH79067.1"/>
    <property type="molecule type" value="Genomic_DNA"/>
</dbReference>